<keyword evidence="2" id="KW-1185">Reference proteome</keyword>
<dbReference type="AlphaFoldDB" id="A0AAD9A1S8"/>
<evidence type="ECO:0000313" key="2">
    <source>
        <dbReference type="Proteomes" id="UP001243330"/>
    </source>
</evidence>
<sequence length="318" mass="36274">MAEMAVDGQDWRFATTQAPMRRRPRLNSFVFQNIPGRAGPRSLSFDIFLLIIDQLIQDAKDEETPALWCFSYDARVDTRFVLRDHAREHAAPETYDSHKCRFNSIHLPLEISRATRGLVHQHFIRLPMVTADLAQNLIVDAWVLPEIDRFRPQSTMGYDYPDCLNNIIFTNTLLLPPPQTVLVLNCIRTIHLNTPGFFASDNPRGVGSLLTMPNLKSIICNVDFGGVVEDDLSPRSPDIIEIPALLDSLTQWRDDHEQAFMTMWPAFEKKGVKMLGKCIFGDEQPILEVLRTPYGIRIRYLSPDARFSESSESQDGEN</sequence>
<gene>
    <name evidence="1" type="ORF">CCHR01_17653</name>
</gene>
<organism evidence="1 2">
    <name type="scientific">Colletotrichum chrysophilum</name>
    <dbReference type="NCBI Taxonomy" id="1836956"/>
    <lineage>
        <taxon>Eukaryota</taxon>
        <taxon>Fungi</taxon>
        <taxon>Dikarya</taxon>
        <taxon>Ascomycota</taxon>
        <taxon>Pezizomycotina</taxon>
        <taxon>Sordariomycetes</taxon>
        <taxon>Hypocreomycetidae</taxon>
        <taxon>Glomerellales</taxon>
        <taxon>Glomerellaceae</taxon>
        <taxon>Colletotrichum</taxon>
        <taxon>Colletotrichum gloeosporioides species complex</taxon>
    </lineage>
</organism>
<reference evidence="1" key="1">
    <citation type="submission" date="2023-01" db="EMBL/GenBank/DDBJ databases">
        <title>Colletotrichum chrysophilum M932 genome sequence.</title>
        <authorList>
            <person name="Baroncelli R."/>
        </authorList>
    </citation>
    <scope>NUCLEOTIDE SEQUENCE</scope>
    <source>
        <strain evidence="1">M932</strain>
    </source>
</reference>
<accession>A0AAD9A1S8</accession>
<dbReference type="EMBL" id="JAQOWY010000636">
    <property type="protein sequence ID" value="KAK1839727.1"/>
    <property type="molecule type" value="Genomic_DNA"/>
</dbReference>
<dbReference type="Proteomes" id="UP001243330">
    <property type="component" value="Unassembled WGS sequence"/>
</dbReference>
<name>A0AAD9A1S8_9PEZI</name>
<comment type="caution">
    <text evidence="1">The sequence shown here is derived from an EMBL/GenBank/DDBJ whole genome shotgun (WGS) entry which is preliminary data.</text>
</comment>
<proteinExistence type="predicted"/>
<protein>
    <submittedName>
        <fullName evidence="1">Uncharacterized protein</fullName>
    </submittedName>
</protein>
<evidence type="ECO:0000313" key="1">
    <source>
        <dbReference type="EMBL" id="KAK1839727.1"/>
    </source>
</evidence>